<proteinExistence type="predicted"/>
<sequence length="82" mass="9266">MEYLPVGAGEFHHELPPEYSEVDPARDTQQSYSGIPYISQSSNPQGRRAPVSLRFRAYSKPFAVSFTVRSCELTALRSQMLE</sequence>
<feature type="compositionally biased region" description="Polar residues" evidence="1">
    <location>
        <begin position="27"/>
        <end position="45"/>
    </location>
</feature>
<dbReference type="VEuPathDB" id="FungiDB:ASPCADRAFT_505633"/>
<evidence type="ECO:0000256" key="1">
    <source>
        <dbReference type="SAM" id="MobiDB-lite"/>
    </source>
</evidence>
<evidence type="ECO:0000313" key="3">
    <source>
        <dbReference type="Proteomes" id="UP000188318"/>
    </source>
</evidence>
<dbReference type="AlphaFoldDB" id="A0A1R3RRW2"/>
<reference evidence="3" key="1">
    <citation type="journal article" date="2017" name="Genome Biol.">
        <title>Comparative genomics reveals high biological diversity and specific adaptations in the industrially and medically important fungal genus Aspergillus.</title>
        <authorList>
            <person name="de Vries R.P."/>
            <person name="Riley R."/>
            <person name="Wiebenga A."/>
            <person name="Aguilar-Osorio G."/>
            <person name="Amillis S."/>
            <person name="Uchima C.A."/>
            <person name="Anderluh G."/>
            <person name="Asadollahi M."/>
            <person name="Askin M."/>
            <person name="Barry K."/>
            <person name="Battaglia E."/>
            <person name="Bayram O."/>
            <person name="Benocci T."/>
            <person name="Braus-Stromeyer S.A."/>
            <person name="Caldana C."/>
            <person name="Canovas D."/>
            <person name="Cerqueira G.C."/>
            <person name="Chen F."/>
            <person name="Chen W."/>
            <person name="Choi C."/>
            <person name="Clum A."/>
            <person name="Dos Santos R.A."/>
            <person name="Damasio A.R."/>
            <person name="Diallinas G."/>
            <person name="Emri T."/>
            <person name="Fekete E."/>
            <person name="Flipphi M."/>
            <person name="Freyberg S."/>
            <person name="Gallo A."/>
            <person name="Gournas C."/>
            <person name="Habgood R."/>
            <person name="Hainaut M."/>
            <person name="Harispe M.L."/>
            <person name="Henrissat B."/>
            <person name="Hilden K.S."/>
            <person name="Hope R."/>
            <person name="Hossain A."/>
            <person name="Karabika E."/>
            <person name="Karaffa L."/>
            <person name="Karanyi Z."/>
            <person name="Krasevec N."/>
            <person name="Kuo A."/>
            <person name="Kusch H."/>
            <person name="LaButti K."/>
            <person name="Lagendijk E.L."/>
            <person name="Lapidus A."/>
            <person name="Levasseur A."/>
            <person name="Lindquist E."/>
            <person name="Lipzen A."/>
            <person name="Logrieco A.F."/>
            <person name="MacCabe A."/>
            <person name="Maekelae M.R."/>
            <person name="Malavazi I."/>
            <person name="Melin P."/>
            <person name="Meyer V."/>
            <person name="Mielnichuk N."/>
            <person name="Miskei M."/>
            <person name="Molnar A.P."/>
            <person name="Mule G."/>
            <person name="Ngan C.Y."/>
            <person name="Orejas M."/>
            <person name="Orosz E."/>
            <person name="Ouedraogo J.P."/>
            <person name="Overkamp K.M."/>
            <person name="Park H.-S."/>
            <person name="Perrone G."/>
            <person name="Piumi F."/>
            <person name="Punt P.J."/>
            <person name="Ram A.F."/>
            <person name="Ramon A."/>
            <person name="Rauscher S."/>
            <person name="Record E."/>
            <person name="Riano-Pachon D.M."/>
            <person name="Robert V."/>
            <person name="Roehrig J."/>
            <person name="Ruller R."/>
            <person name="Salamov A."/>
            <person name="Salih N.S."/>
            <person name="Samson R.A."/>
            <person name="Sandor E."/>
            <person name="Sanguinetti M."/>
            <person name="Schuetze T."/>
            <person name="Sepcic K."/>
            <person name="Shelest E."/>
            <person name="Sherlock G."/>
            <person name="Sophianopoulou V."/>
            <person name="Squina F.M."/>
            <person name="Sun H."/>
            <person name="Susca A."/>
            <person name="Todd R.B."/>
            <person name="Tsang A."/>
            <person name="Unkles S.E."/>
            <person name="van de Wiele N."/>
            <person name="van Rossen-Uffink D."/>
            <person name="Oliveira J.V."/>
            <person name="Vesth T.C."/>
            <person name="Visser J."/>
            <person name="Yu J.-H."/>
            <person name="Zhou M."/>
            <person name="Andersen M.R."/>
            <person name="Archer D.B."/>
            <person name="Baker S.E."/>
            <person name="Benoit I."/>
            <person name="Brakhage A.A."/>
            <person name="Braus G.H."/>
            <person name="Fischer R."/>
            <person name="Frisvad J.C."/>
            <person name="Goldman G.H."/>
            <person name="Houbraken J."/>
            <person name="Oakley B."/>
            <person name="Pocsi I."/>
            <person name="Scazzocchio C."/>
            <person name="Seiboth B."/>
            <person name="vanKuyk P.A."/>
            <person name="Wortman J."/>
            <person name="Dyer P.S."/>
            <person name="Grigoriev I.V."/>
        </authorList>
    </citation>
    <scope>NUCLEOTIDE SEQUENCE [LARGE SCALE GENOMIC DNA]</scope>
    <source>
        <strain evidence="3">ITEM 5010</strain>
    </source>
</reference>
<gene>
    <name evidence="2" type="ORF">ASPCADRAFT_505633</name>
</gene>
<dbReference type="EMBL" id="KV907497">
    <property type="protein sequence ID" value="OOF97235.1"/>
    <property type="molecule type" value="Genomic_DNA"/>
</dbReference>
<protein>
    <submittedName>
        <fullName evidence="2">Uncharacterized protein</fullName>
    </submittedName>
</protein>
<dbReference type="Proteomes" id="UP000188318">
    <property type="component" value="Unassembled WGS sequence"/>
</dbReference>
<organism evidence="2 3">
    <name type="scientific">Aspergillus carbonarius (strain ITEM 5010)</name>
    <dbReference type="NCBI Taxonomy" id="602072"/>
    <lineage>
        <taxon>Eukaryota</taxon>
        <taxon>Fungi</taxon>
        <taxon>Dikarya</taxon>
        <taxon>Ascomycota</taxon>
        <taxon>Pezizomycotina</taxon>
        <taxon>Eurotiomycetes</taxon>
        <taxon>Eurotiomycetidae</taxon>
        <taxon>Eurotiales</taxon>
        <taxon>Aspergillaceae</taxon>
        <taxon>Aspergillus</taxon>
        <taxon>Aspergillus subgen. Circumdati</taxon>
    </lineage>
</organism>
<evidence type="ECO:0000313" key="2">
    <source>
        <dbReference type="EMBL" id="OOF97235.1"/>
    </source>
</evidence>
<keyword evidence="3" id="KW-1185">Reference proteome</keyword>
<feature type="region of interest" description="Disordered" evidence="1">
    <location>
        <begin position="12"/>
        <end position="47"/>
    </location>
</feature>
<name>A0A1R3RRW2_ASPC5</name>
<accession>A0A1R3RRW2</accession>